<sequence length="298" mass="35028">MNRIERLLNDLKIRFPEKDIQKAGNVILAFRELATVPVSPVYPRGFHPIIRLKKRLGGIDKEVLISPIDLVIVTKANMPAWRRVFDFHLDIDIIERTSIRGVESLLIGNRDNLRRVYSVLSNVIPAMREPPKKLYSFRDEVYLKFEGERFVKLRMIGSTLELGSYNIPLSQLSRIFGRAVFVLDSLFHAKNAAFYRLLFAISLGTFGHFYEFFMKHIYPKLPLEHKEFLEEMHDYRNFLQLLYFHLSRMNVDRIENEVGILIRRRSRPERPLELGIIFKEGRVDVSDRIMRAQVTLLV</sequence>
<dbReference type="EMBL" id="JARRIG010000001">
    <property type="protein sequence ID" value="MFA4803365.1"/>
    <property type="molecule type" value="Genomic_DNA"/>
</dbReference>
<organism evidence="1 2">
    <name type="scientific">Pyrococcus kukulkanii</name>
    <dbReference type="NCBI Taxonomy" id="1609559"/>
    <lineage>
        <taxon>Archaea</taxon>
        <taxon>Methanobacteriati</taxon>
        <taxon>Methanobacteriota</taxon>
        <taxon>Thermococci</taxon>
        <taxon>Thermococcales</taxon>
        <taxon>Thermococcaceae</taxon>
        <taxon>Pyrococcus</taxon>
    </lineage>
</organism>
<proteinExistence type="predicted"/>
<dbReference type="Proteomes" id="UP001571980">
    <property type="component" value="Unassembled WGS sequence"/>
</dbReference>
<evidence type="ECO:0000313" key="2">
    <source>
        <dbReference type="Proteomes" id="UP001571980"/>
    </source>
</evidence>
<reference evidence="1 2" key="1">
    <citation type="submission" date="2023-03" db="EMBL/GenBank/DDBJ databases">
        <title>Speciation in Pyrococcus: adaptation to high temperature as a mechanism.</title>
        <authorList>
            <person name="Gu J."/>
        </authorList>
    </citation>
    <scope>NUCLEOTIDE SEQUENCE [LARGE SCALE GENOMIC DNA]</scope>
    <source>
        <strain evidence="1 2">LMOA34</strain>
    </source>
</reference>
<comment type="caution">
    <text evidence="1">The sequence shown here is derived from an EMBL/GenBank/DDBJ whole genome shotgun (WGS) entry which is preliminary data.</text>
</comment>
<keyword evidence="2" id="KW-1185">Reference proteome</keyword>
<dbReference type="RefSeq" id="WP_372823070.1">
    <property type="nucleotide sequence ID" value="NZ_JARRIF010000001.1"/>
</dbReference>
<accession>A0ABV4T0V6</accession>
<name>A0ABV4T0V6_9EURY</name>
<protein>
    <submittedName>
        <fullName evidence="1">Uncharacterized protein</fullName>
    </submittedName>
</protein>
<evidence type="ECO:0000313" key="1">
    <source>
        <dbReference type="EMBL" id="MFA4803365.1"/>
    </source>
</evidence>
<gene>
    <name evidence="1" type="ORF">P8X34_01145</name>
</gene>